<dbReference type="RefSeq" id="WP_084257953.1">
    <property type="nucleotide sequence ID" value="NZ_FWWV01000058.1"/>
</dbReference>
<dbReference type="InterPro" id="IPR010982">
    <property type="entry name" value="Lambda_DNA-bd_dom_sf"/>
</dbReference>
<dbReference type="Proteomes" id="UP000192408">
    <property type="component" value="Unassembled WGS sequence"/>
</dbReference>
<organism evidence="1 2">
    <name type="scientific">Pasteurella testudinis DSM 23072</name>
    <dbReference type="NCBI Taxonomy" id="1122938"/>
    <lineage>
        <taxon>Bacteria</taxon>
        <taxon>Pseudomonadati</taxon>
        <taxon>Pseudomonadota</taxon>
        <taxon>Gammaproteobacteria</taxon>
        <taxon>Pasteurellales</taxon>
        <taxon>Pasteurellaceae</taxon>
        <taxon>Pasteurella</taxon>
    </lineage>
</organism>
<gene>
    <name evidence="1" type="ORF">SAMN05660772_02864</name>
</gene>
<accession>A0A1W1V8F4</accession>
<reference evidence="2" key="1">
    <citation type="submission" date="2017-04" db="EMBL/GenBank/DDBJ databases">
        <authorList>
            <person name="Varghese N."/>
            <person name="Submissions S."/>
        </authorList>
    </citation>
    <scope>NUCLEOTIDE SEQUENCE [LARGE SCALE GENOMIC DNA]</scope>
    <source>
        <strain evidence="2">DSM 23072</strain>
    </source>
</reference>
<dbReference type="SUPFAM" id="SSF47413">
    <property type="entry name" value="lambda repressor-like DNA-binding domains"/>
    <property type="match status" value="1"/>
</dbReference>
<dbReference type="GO" id="GO:0003677">
    <property type="term" value="F:DNA binding"/>
    <property type="evidence" value="ECO:0007669"/>
    <property type="project" value="InterPro"/>
</dbReference>
<protein>
    <recommendedName>
        <fullName evidence="3">Transcriptional regulator</fullName>
    </recommendedName>
</protein>
<keyword evidence="2" id="KW-1185">Reference proteome</keyword>
<dbReference type="EMBL" id="FWWV01000058">
    <property type="protein sequence ID" value="SMB89284.1"/>
    <property type="molecule type" value="Genomic_DNA"/>
</dbReference>
<evidence type="ECO:0000313" key="2">
    <source>
        <dbReference type="Proteomes" id="UP000192408"/>
    </source>
</evidence>
<evidence type="ECO:0008006" key="3">
    <source>
        <dbReference type="Google" id="ProtNLM"/>
    </source>
</evidence>
<dbReference type="AlphaFoldDB" id="A0A1W1V8F4"/>
<evidence type="ECO:0000313" key="1">
    <source>
        <dbReference type="EMBL" id="SMB89284.1"/>
    </source>
</evidence>
<name>A0A1W1V8F4_9PAST</name>
<proteinExistence type="predicted"/>
<dbReference type="STRING" id="1122938.SAMN05660772_02864"/>
<sequence length="72" mass="8065">MTGQQFARAGFLLYGDQWHENLARTLKVDSRRIPQWESGKRDIPAGVVAEIIELLKSNSLAQIALIAELESN</sequence>